<dbReference type="Pfam" id="PF01569">
    <property type="entry name" value="PAP2"/>
    <property type="match status" value="1"/>
</dbReference>
<sequence>MSSESTDKDETESRESPSGPLAPLPAPSPSGPLAPLPAPSGEAAALVAIQSAIADRPGVLSAARGLSHFGEHSLGWLALAGAGALAAQCRGDRLARRRYIEAGAGAFTAHAASVVVKRIVRRKRPNHPAIAVGVSTPSKLSFPSSHATSTTAAAVLLGRAAGLPPAVLPALLVSPMLVSRLVLGVHYPSDVAAGAIVGALTAGAVVAADARILKEQ</sequence>
<comment type="subcellular location">
    <subcellularLocation>
        <location evidence="1">Cell membrane</location>
        <topology evidence="1">Multi-pass membrane protein</topology>
    </subcellularLocation>
</comment>
<comment type="caution">
    <text evidence="10">The sequence shown here is derived from an EMBL/GenBank/DDBJ whole genome shotgun (WGS) entry which is preliminary data.</text>
</comment>
<evidence type="ECO:0000256" key="8">
    <source>
        <dbReference type="SAM" id="Phobius"/>
    </source>
</evidence>
<evidence type="ECO:0000256" key="6">
    <source>
        <dbReference type="ARBA" id="ARBA00023136"/>
    </source>
</evidence>
<dbReference type="Proteomes" id="UP000551501">
    <property type="component" value="Unassembled WGS sequence"/>
</dbReference>
<feature type="transmembrane region" description="Helical" evidence="8">
    <location>
        <begin position="166"/>
        <end position="185"/>
    </location>
</feature>
<keyword evidence="3 8" id="KW-0812">Transmembrane</keyword>
<evidence type="ECO:0000256" key="7">
    <source>
        <dbReference type="SAM" id="MobiDB-lite"/>
    </source>
</evidence>
<feature type="compositionally biased region" description="Basic and acidic residues" evidence="7">
    <location>
        <begin position="1"/>
        <end position="15"/>
    </location>
</feature>
<keyword evidence="4" id="KW-0378">Hydrolase</keyword>
<feature type="compositionally biased region" description="Pro residues" evidence="7">
    <location>
        <begin position="20"/>
        <end position="37"/>
    </location>
</feature>
<evidence type="ECO:0000256" key="1">
    <source>
        <dbReference type="ARBA" id="ARBA00004651"/>
    </source>
</evidence>
<name>A0A840EVC8_9ACTN</name>
<dbReference type="RefSeq" id="WP_183369507.1">
    <property type="nucleotide sequence ID" value="NZ_BAABHL010000128.1"/>
</dbReference>
<evidence type="ECO:0000256" key="5">
    <source>
        <dbReference type="ARBA" id="ARBA00022989"/>
    </source>
</evidence>
<keyword evidence="11" id="KW-1185">Reference proteome</keyword>
<reference evidence="10 11" key="1">
    <citation type="submission" date="2020-08" db="EMBL/GenBank/DDBJ databases">
        <title>Sequencing the genomes of 1000 actinobacteria strains.</title>
        <authorList>
            <person name="Klenk H.-P."/>
        </authorList>
    </citation>
    <scope>NUCLEOTIDE SEQUENCE [LARGE SCALE GENOMIC DNA]</scope>
    <source>
        <strain evidence="10 11">DSM 45298</strain>
    </source>
</reference>
<feature type="transmembrane region" description="Helical" evidence="8">
    <location>
        <begin position="191"/>
        <end position="213"/>
    </location>
</feature>
<dbReference type="AlphaFoldDB" id="A0A840EVC8"/>
<dbReference type="GO" id="GO:0016787">
    <property type="term" value="F:hydrolase activity"/>
    <property type="evidence" value="ECO:0007669"/>
    <property type="project" value="UniProtKB-KW"/>
</dbReference>
<dbReference type="SMART" id="SM00014">
    <property type="entry name" value="acidPPc"/>
    <property type="match status" value="1"/>
</dbReference>
<keyword evidence="5 8" id="KW-1133">Transmembrane helix</keyword>
<evidence type="ECO:0000256" key="2">
    <source>
        <dbReference type="ARBA" id="ARBA00022475"/>
    </source>
</evidence>
<dbReference type="Gene3D" id="1.20.144.10">
    <property type="entry name" value="Phosphatidic acid phosphatase type 2/haloperoxidase"/>
    <property type="match status" value="1"/>
</dbReference>
<proteinExistence type="predicted"/>
<keyword evidence="2" id="KW-1003">Cell membrane</keyword>
<dbReference type="InterPro" id="IPR036938">
    <property type="entry name" value="PAP2/HPO_sf"/>
</dbReference>
<feature type="domain" description="Phosphatidic acid phosphatase type 2/haloperoxidase" evidence="9">
    <location>
        <begin position="99"/>
        <end position="206"/>
    </location>
</feature>
<protein>
    <submittedName>
        <fullName evidence="10">Membrane-associated phospholipid phosphatase</fullName>
    </submittedName>
</protein>
<dbReference type="GO" id="GO:0005886">
    <property type="term" value="C:plasma membrane"/>
    <property type="evidence" value="ECO:0007669"/>
    <property type="project" value="UniProtKB-SubCell"/>
</dbReference>
<dbReference type="InterPro" id="IPR000326">
    <property type="entry name" value="PAP2/HPO"/>
</dbReference>
<keyword evidence="6 8" id="KW-0472">Membrane</keyword>
<gene>
    <name evidence="10" type="ORF">BKA16_000870</name>
</gene>
<organism evidence="10 11">
    <name type="scientific">Gordonia humi</name>
    <dbReference type="NCBI Taxonomy" id="686429"/>
    <lineage>
        <taxon>Bacteria</taxon>
        <taxon>Bacillati</taxon>
        <taxon>Actinomycetota</taxon>
        <taxon>Actinomycetes</taxon>
        <taxon>Mycobacteriales</taxon>
        <taxon>Gordoniaceae</taxon>
        <taxon>Gordonia</taxon>
    </lineage>
</organism>
<dbReference type="EMBL" id="JACIFP010000001">
    <property type="protein sequence ID" value="MBB4134318.1"/>
    <property type="molecule type" value="Genomic_DNA"/>
</dbReference>
<feature type="region of interest" description="Disordered" evidence="7">
    <location>
        <begin position="1"/>
        <end position="37"/>
    </location>
</feature>
<evidence type="ECO:0000313" key="11">
    <source>
        <dbReference type="Proteomes" id="UP000551501"/>
    </source>
</evidence>
<dbReference type="SUPFAM" id="SSF48317">
    <property type="entry name" value="Acid phosphatase/Vanadium-dependent haloperoxidase"/>
    <property type="match status" value="1"/>
</dbReference>
<dbReference type="PANTHER" id="PTHR14969">
    <property type="entry name" value="SPHINGOSINE-1-PHOSPHATE PHOSPHOHYDROLASE"/>
    <property type="match status" value="1"/>
</dbReference>
<evidence type="ECO:0000256" key="3">
    <source>
        <dbReference type="ARBA" id="ARBA00022692"/>
    </source>
</evidence>
<evidence type="ECO:0000259" key="9">
    <source>
        <dbReference type="SMART" id="SM00014"/>
    </source>
</evidence>
<evidence type="ECO:0000256" key="4">
    <source>
        <dbReference type="ARBA" id="ARBA00022801"/>
    </source>
</evidence>
<dbReference type="PANTHER" id="PTHR14969:SF62">
    <property type="entry name" value="DECAPRENYLPHOSPHORYL-5-PHOSPHORIBOSE PHOSPHATASE RV3807C-RELATED"/>
    <property type="match status" value="1"/>
</dbReference>
<dbReference type="CDD" id="cd01610">
    <property type="entry name" value="PAP2_like"/>
    <property type="match status" value="1"/>
</dbReference>
<accession>A0A840EVC8</accession>
<evidence type="ECO:0000313" key="10">
    <source>
        <dbReference type="EMBL" id="MBB4134318.1"/>
    </source>
</evidence>